<accession>A0ACC7Y4F8</accession>
<comment type="caution">
    <text evidence="1">The sequence shown here is derived from an EMBL/GenBank/DDBJ whole genome shotgun (WGS) entry which is preliminary data.</text>
</comment>
<reference evidence="1" key="1">
    <citation type="submission" date="2020-03" db="EMBL/GenBank/DDBJ databases">
        <title>Complete genome sequence of sixteen Streptomyces strains facilitates identification of candidate genes involved in plant growth-promotion in grain legumes and cereals.</title>
        <authorList>
            <person name="Gopalakrishnan S."/>
            <person name="Thakur V."/>
            <person name="Saxena R."/>
            <person name="Vadlamudi S."/>
            <person name="Purohit S."/>
            <person name="Kumar V."/>
            <person name="Rathore A."/>
            <person name="Chitikineni A."/>
            <person name="Varshney R.K."/>
        </authorList>
    </citation>
    <scope>NUCLEOTIDE SEQUENCE</scope>
    <source>
        <strain evidence="1">CAI-93</strain>
    </source>
</reference>
<protein>
    <submittedName>
        <fullName evidence="1">Peptidoglycan DD-metalloendopeptidase family protein</fullName>
    </submittedName>
</protein>
<evidence type="ECO:0000313" key="2">
    <source>
        <dbReference type="Proteomes" id="UP000556843"/>
    </source>
</evidence>
<evidence type="ECO:0000313" key="1">
    <source>
        <dbReference type="EMBL" id="NUV76604.1"/>
    </source>
</evidence>
<name>A0ACC7Y4F8_9ACTN</name>
<sequence length="393" mass="41672">MQTPVRDTEPTPDAEPPAPEKHQEPEAREEREERETRPDPARRKRRGPGPFLLLVLPTLTVLLAAAVFLVATDRLSGLLGGDDGDAAPAPQAVTDRVDPSLLPWLRKAADQCDTLRPSVLAAQIDLLSGWSNDGAALSGPSGLAGFTPAQWREWGEDANGNGTSSPKDAADALVALGRWDCALAERMTESRTRGTVNGDLLDLTLAAYDQDEAAVTKAGRVPEPALPYVRKTKQLARQYAQFDTAPSPLPDAGAPPRDGYLHRPLLSTTLSSAFGTRQHPLSGVTKLHTGVDFPAPQGTPVTAAGPGTVTFAGLTQAYGNRVVIDHGKADGKRLQTTYSHLSALNTTQGSTVIPGTTLGWVGSTGLSTGPHLHFEVMVEGHYTDPMPWLDGSG</sequence>
<proteinExistence type="predicted"/>
<organism evidence="1 2">
    <name type="scientific">Streptomyces fungicidicus</name>
    <dbReference type="NCBI Taxonomy" id="68203"/>
    <lineage>
        <taxon>Bacteria</taxon>
        <taxon>Bacillati</taxon>
        <taxon>Actinomycetota</taxon>
        <taxon>Actinomycetes</taxon>
        <taxon>Kitasatosporales</taxon>
        <taxon>Streptomycetaceae</taxon>
        <taxon>Streptomyces</taxon>
    </lineage>
</organism>
<dbReference type="Proteomes" id="UP000556843">
    <property type="component" value="Unassembled WGS sequence"/>
</dbReference>
<keyword evidence="2" id="KW-1185">Reference proteome</keyword>
<dbReference type="EMBL" id="JAANNW010000019">
    <property type="protein sequence ID" value="NUV76604.1"/>
    <property type="molecule type" value="Genomic_DNA"/>
</dbReference>
<gene>
    <name evidence="1" type="ORF">G6W56_21125</name>
</gene>